<dbReference type="EMBL" id="BMLF01000002">
    <property type="protein sequence ID" value="GGM05057.1"/>
    <property type="molecule type" value="Genomic_DNA"/>
</dbReference>
<name>A0A917WGJ7_9RHOB</name>
<accession>A0A917WGJ7</accession>
<dbReference type="AlphaFoldDB" id="A0A917WGJ7"/>
<evidence type="ECO:0000313" key="2">
    <source>
        <dbReference type="EMBL" id="GGM05057.1"/>
    </source>
</evidence>
<keyword evidence="3" id="KW-1185">Reference proteome</keyword>
<feature type="region of interest" description="Disordered" evidence="1">
    <location>
        <begin position="1"/>
        <end position="68"/>
    </location>
</feature>
<protein>
    <submittedName>
        <fullName evidence="2">Uncharacterized protein</fullName>
    </submittedName>
</protein>
<reference evidence="2" key="1">
    <citation type="journal article" date="2014" name="Int. J. Syst. Evol. Microbiol.">
        <title>Complete genome sequence of Corynebacterium casei LMG S-19264T (=DSM 44701T), isolated from a smear-ripened cheese.</title>
        <authorList>
            <consortium name="US DOE Joint Genome Institute (JGI-PGF)"/>
            <person name="Walter F."/>
            <person name="Albersmeier A."/>
            <person name="Kalinowski J."/>
            <person name="Ruckert C."/>
        </authorList>
    </citation>
    <scope>NUCLEOTIDE SEQUENCE</scope>
    <source>
        <strain evidence="2">CGMCC 1.6293</strain>
    </source>
</reference>
<evidence type="ECO:0000256" key="1">
    <source>
        <dbReference type="SAM" id="MobiDB-lite"/>
    </source>
</evidence>
<proteinExistence type="predicted"/>
<evidence type="ECO:0000313" key="3">
    <source>
        <dbReference type="Proteomes" id="UP000649829"/>
    </source>
</evidence>
<dbReference type="Proteomes" id="UP000649829">
    <property type="component" value="Unassembled WGS sequence"/>
</dbReference>
<gene>
    <name evidence="2" type="ORF">GCM10011534_28530</name>
</gene>
<feature type="compositionally biased region" description="Basic and acidic residues" evidence="1">
    <location>
        <begin position="1"/>
        <end position="17"/>
    </location>
</feature>
<feature type="compositionally biased region" description="Basic and acidic residues" evidence="1">
    <location>
        <begin position="54"/>
        <end position="68"/>
    </location>
</feature>
<organism evidence="2 3">
    <name type="scientific">Pseudooceanicola nanhaiensis</name>
    <dbReference type="NCBI Taxonomy" id="375761"/>
    <lineage>
        <taxon>Bacteria</taxon>
        <taxon>Pseudomonadati</taxon>
        <taxon>Pseudomonadota</taxon>
        <taxon>Alphaproteobacteria</taxon>
        <taxon>Rhodobacterales</taxon>
        <taxon>Paracoccaceae</taxon>
        <taxon>Pseudooceanicola</taxon>
    </lineage>
</organism>
<reference evidence="2" key="2">
    <citation type="submission" date="2020-09" db="EMBL/GenBank/DDBJ databases">
        <authorList>
            <person name="Sun Q."/>
            <person name="Zhou Y."/>
        </authorList>
    </citation>
    <scope>NUCLEOTIDE SEQUENCE</scope>
    <source>
        <strain evidence="2">CGMCC 1.6293</strain>
    </source>
</reference>
<dbReference type="RefSeq" id="WP_028287332.1">
    <property type="nucleotide sequence ID" value="NZ_BMLF01000002.1"/>
</dbReference>
<sequence>MTKKQIEGRPSVDDTAVRKSPAKKAVAKTGSAAGTKSPVQRGSIFDEAFGPIGSERRKPWSRLDRKRD</sequence>
<comment type="caution">
    <text evidence="2">The sequence shown here is derived from an EMBL/GenBank/DDBJ whole genome shotgun (WGS) entry which is preliminary data.</text>
</comment>